<dbReference type="AlphaFoldDB" id="A0A0A9GCJ5"/>
<evidence type="ECO:0000313" key="2">
    <source>
        <dbReference type="EMBL" id="JAE22805.1"/>
    </source>
</evidence>
<proteinExistence type="predicted"/>
<organism evidence="2">
    <name type="scientific">Arundo donax</name>
    <name type="common">Giant reed</name>
    <name type="synonym">Donax arundinaceus</name>
    <dbReference type="NCBI Taxonomy" id="35708"/>
    <lineage>
        <taxon>Eukaryota</taxon>
        <taxon>Viridiplantae</taxon>
        <taxon>Streptophyta</taxon>
        <taxon>Embryophyta</taxon>
        <taxon>Tracheophyta</taxon>
        <taxon>Spermatophyta</taxon>
        <taxon>Magnoliopsida</taxon>
        <taxon>Liliopsida</taxon>
        <taxon>Poales</taxon>
        <taxon>Poaceae</taxon>
        <taxon>PACMAD clade</taxon>
        <taxon>Arundinoideae</taxon>
        <taxon>Arundineae</taxon>
        <taxon>Arundo</taxon>
    </lineage>
</organism>
<feature type="region of interest" description="Disordered" evidence="1">
    <location>
        <begin position="38"/>
        <end position="71"/>
    </location>
</feature>
<reference evidence="2" key="2">
    <citation type="journal article" date="2015" name="Data Brief">
        <title>Shoot transcriptome of the giant reed, Arundo donax.</title>
        <authorList>
            <person name="Barrero R.A."/>
            <person name="Guerrero F.D."/>
            <person name="Moolhuijzen P."/>
            <person name="Goolsby J.A."/>
            <person name="Tidwell J."/>
            <person name="Bellgard S.E."/>
            <person name="Bellgard M.I."/>
        </authorList>
    </citation>
    <scope>NUCLEOTIDE SEQUENCE</scope>
    <source>
        <tissue evidence="2">Shoot tissue taken approximately 20 cm above the soil surface</tissue>
    </source>
</reference>
<evidence type="ECO:0000256" key="1">
    <source>
        <dbReference type="SAM" id="MobiDB-lite"/>
    </source>
</evidence>
<feature type="compositionally biased region" description="Gly residues" evidence="1">
    <location>
        <begin position="54"/>
        <end position="64"/>
    </location>
</feature>
<reference evidence="2" key="1">
    <citation type="submission" date="2014-09" db="EMBL/GenBank/DDBJ databases">
        <authorList>
            <person name="Magalhaes I.L.F."/>
            <person name="Oliveira U."/>
            <person name="Santos F.R."/>
            <person name="Vidigal T.H.D.A."/>
            <person name="Brescovit A.D."/>
            <person name="Santos A.J."/>
        </authorList>
    </citation>
    <scope>NUCLEOTIDE SEQUENCE</scope>
    <source>
        <tissue evidence="2">Shoot tissue taken approximately 20 cm above the soil surface</tissue>
    </source>
</reference>
<dbReference type="EMBL" id="GBRH01175091">
    <property type="protein sequence ID" value="JAE22805.1"/>
    <property type="molecule type" value="Transcribed_RNA"/>
</dbReference>
<sequence>MPLQQVRFVEEVGADVDRVAAVAEVHVDHRRDLGFRRRLHRGSRAGEEAAPTGPRGGSAEGRAGGTRRPGN</sequence>
<protein>
    <submittedName>
        <fullName evidence="2">3-dehydroquinate synthase</fullName>
    </submittedName>
</protein>
<name>A0A0A9GCJ5_ARUDO</name>
<accession>A0A0A9GCJ5</accession>